<proteinExistence type="predicted"/>
<dbReference type="AlphaFoldDB" id="A0A9W6WYJ0"/>
<dbReference type="OrthoDB" id="111838at2759"/>
<evidence type="ECO:0000313" key="1">
    <source>
        <dbReference type="EMBL" id="GMF22681.1"/>
    </source>
</evidence>
<evidence type="ECO:0000313" key="2">
    <source>
        <dbReference type="Proteomes" id="UP001165083"/>
    </source>
</evidence>
<name>A0A9W6WYJ0_9STRA</name>
<organism evidence="1 2">
    <name type="scientific">Phytophthora lilii</name>
    <dbReference type="NCBI Taxonomy" id="2077276"/>
    <lineage>
        <taxon>Eukaryota</taxon>
        <taxon>Sar</taxon>
        <taxon>Stramenopiles</taxon>
        <taxon>Oomycota</taxon>
        <taxon>Peronosporomycetes</taxon>
        <taxon>Peronosporales</taxon>
        <taxon>Peronosporaceae</taxon>
        <taxon>Phytophthora</taxon>
    </lineage>
</organism>
<protein>
    <submittedName>
        <fullName evidence="1">Unnamed protein product</fullName>
    </submittedName>
</protein>
<reference evidence="1" key="1">
    <citation type="submission" date="2023-04" db="EMBL/GenBank/DDBJ databases">
        <title>Phytophthora lilii NBRC 32176.</title>
        <authorList>
            <person name="Ichikawa N."/>
            <person name="Sato H."/>
            <person name="Tonouchi N."/>
        </authorList>
    </citation>
    <scope>NUCLEOTIDE SEQUENCE</scope>
    <source>
        <strain evidence="1">NBRC 32176</strain>
    </source>
</reference>
<sequence>MMSISLGAGIDLEVEVALDILKKLTLKSHGSTVEIGATSEIEGLSAGYLNSVNFYDLDMTSHVSKDMAQSGIDIDLEVDAIPTVRASVSLLGGTALIGVRPSFAVFVQLEAGVQFPDPYPGLSSRYLLAQTSYFHGGDCSKPHFMEYNAYAGYGDVYVTLPTSLSIPYVITKTSEPVLVSSSSRIRTSLFSGYVTSVYDAQIMLSAALNAISSLSEENRKC</sequence>
<accession>A0A9W6WYJ0</accession>
<dbReference type="Proteomes" id="UP001165083">
    <property type="component" value="Unassembled WGS sequence"/>
</dbReference>
<comment type="caution">
    <text evidence="1">The sequence shown here is derived from an EMBL/GenBank/DDBJ whole genome shotgun (WGS) entry which is preliminary data.</text>
</comment>
<gene>
    <name evidence="1" type="ORF">Plil01_000908500</name>
</gene>
<dbReference type="EMBL" id="BSXW01000448">
    <property type="protein sequence ID" value="GMF22681.1"/>
    <property type="molecule type" value="Genomic_DNA"/>
</dbReference>
<keyword evidence="2" id="KW-1185">Reference proteome</keyword>